<reference evidence="3" key="1">
    <citation type="journal article" date="2012" name="Science">
        <title>The Paleozoic origin of enzymatic lignin decomposition reconstructed from 31 fungal genomes.</title>
        <authorList>
            <person name="Floudas D."/>
            <person name="Binder M."/>
            <person name="Riley R."/>
            <person name="Barry K."/>
            <person name="Blanchette R.A."/>
            <person name="Henrissat B."/>
            <person name="Martinez A.T."/>
            <person name="Otillar R."/>
            <person name="Spatafora J.W."/>
            <person name="Yadav J.S."/>
            <person name="Aerts A."/>
            <person name="Benoit I."/>
            <person name="Boyd A."/>
            <person name="Carlson A."/>
            <person name="Copeland A."/>
            <person name="Coutinho P.M."/>
            <person name="de Vries R.P."/>
            <person name="Ferreira P."/>
            <person name="Findley K."/>
            <person name="Foster B."/>
            <person name="Gaskell J."/>
            <person name="Glotzer D."/>
            <person name="Gorecki P."/>
            <person name="Heitman J."/>
            <person name="Hesse C."/>
            <person name="Hori C."/>
            <person name="Igarashi K."/>
            <person name="Jurgens J.A."/>
            <person name="Kallen N."/>
            <person name="Kersten P."/>
            <person name="Kohler A."/>
            <person name="Kuees U."/>
            <person name="Kumar T.K.A."/>
            <person name="Kuo A."/>
            <person name="LaButti K."/>
            <person name="Larrondo L.F."/>
            <person name="Lindquist E."/>
            <person name="Ling A."/>
            <person name="Lombard V."/>
            <person name="Lucas S."/>
            <person name="Lundell T."/>
            <person name="Martin R."/>
            <person name="McLaughlin D.J."/>
            <person name="Morgenstern I."/>
            <person name="Morin E."/>
            <person name="Murat C."/>
            <person name="Nagy L.G."/>
            <person name="Nolan M."/>
            <person name="Ohm R.A."/>
            <person name="Patyshakuliyeva A."/>
            <person name="Rokas A."/>
            <person name="Ruiz-Duenas F.J."/>
            <person name="Sabat G."/>
            <person name="Salamov A."/>
            <person name="Samejima M."/>
            <person name="Schmutz J."/>
            <person name="Slot J.C."/>
            <person name="St John F."/>
            <person name="Stenlid J."/>
            <person name="Sun H."/>
            <person name="Sun S."/>
            <person name="Syed K."/>
            <person name="Tsang A."/>
            <person name="Wiebenga A."/>
            <person name="Young D."/>
            <person name="Pisabarro A."/>
            <person name="Eastwood D.C."/>
            <person name="Martin F."/>
            <person name="Cullen D."/>
            <person name="Grigoriev I.V."/>
            <person name="Hibbett D.S."/>
        </authorList>
    </citation>
    <scope>NUCLEOTIDE SEQUENCE [LARGE SCALE GENOMIC DNA]</scope>
    <source>
        <strain evidence="3">FP-91666</strain>
    </source>
</reference>
<dbReference type="Proteomes" id="UP000053927">
    <property type="component" value="Unassembled WGS sequence"/>
</dbReference>
<dbReference type="OMA" id="IKDDAEW"/>
<dbReference type="GeneID" id="18797715"/>
<evidence type="ECO:0000313" key="3">
    <source>
        <dbReference type="Proteomes" id="UP000053927"/>
    </source>
</evidence>
<feature type="region of interest" description="Disordered" evidence="1">
    <location>
        <begin position="91"/>
        <end position="306"/>
    </location>
</feature>
<dbReference type="KEGG" id="shs:STEHIDRAFT_126149"/>
<proteinExistence type="predicted"/>
<feature type="compositionally biased region" description="Low complexity" evidence="1">
    <location>
        <begin position="211"/>
        <end position="227"/>
    </location>
</feature>
<feature type="compositionally biased region" description="Basic and acidic residues" evidence="1">
    <location>
        <begin position="159"/>
        <end position="186"/>
    </location>
</feature>
<dbReference type="EMBL" id="JH687399">
    <property type="protein sequence ID" value="EIM80156.1"/>
    <property type="molecule type" value="Genomic_DNA"/>
</dbReference>
<gene>
    <name evidence="2" type="ORF">STEHIDRAFT_126149</name>
</gene>
<dbReference type="AlphaFoldDB" id="R7RXM1"/>
<protein>
    <submittedName>
        <fullName evidence="2">Uncharacterized protein</fullName>
    </submittedName>
</protein>
<feature type="compositionally biased region" description="Low complexity" evidence="1">
    <location>
        <begin position="126"/>
        <end position="145"/>
    </location>
</feature>
<feature type="compositionally biased region" description="Polar residues" evidence="1">
    <location>
        <begin position="146"/>
        <end position="157"/>
    </location>
</feature>
<sequence>MAGKGISKGTLNLRFMQNAQRNEDLTIALSGTSLPTDMSTGPTATGSLLSFQDDSKWEVSAAVREAWGTGSKSGGGVSPTHEASYLPFIFSSSGESSSAPSTSGSTGVKLRGRRTWNKKGEEVIETDPIPTEPTPSTTATSFSNSKRLTSISGSTSYHPEAHAARPKEKPSKGKQKDRSRDKDADLNRASAKSAMDLIRENGNVGADMRTARAPQQTQTQSQTVSVPGANGFMKPAGLDDVVEMKGNVKGQAVESPGDAKKKKKVKRMRSEADGLGAAGGEGEGDEGEGKKRKKKRKSGNAGEAES</sequence>
<accession>R7RXM1</accession>
<dbReference type="OrthoDB" id="3251271at2759"/>
<dbReference type="RefSeq" id="XP_007310768.1">
    <property type="nucleotide sequence ID" value="XM_007310706.1"/>
</dbReference>
<feature type="compositionally biased region" description="Low complexity" evidence="1">
    <location>
        <begin position="91"/>
        <end position="107"/>
    </location>
</feature>
<evidence type="ECO:0000313" key="2">
    <source>
        <dbReference type="EMBL" id="EIM80156.1"/>
    </source>
</evidence>
<name>R7RXM1_STEHR</name>
<keyword evidence="3" id="KW-1185">Reference proteome</keyword>
<evidence type="ECO:0000256" key="1">
    <source>
        <dbReference type="SAM" id="MobiDB-lite"/>
    </source>
</evidence>
<organism evidence="2 3">
    <name type="scientific">Stereum hirsutum (strain FP-91666)</name>
    <name type="common">White-rot fungus</name>
    <dbReference type="NCBI Taxonomy" id="721885"/>
    <lineage>
        <taxon>Eukaryota</taxon>
        <taxon>Fungi</taxon>
        <taxon>Dikarya</taxon>
        <taxon>Basidiomycota</taxon>
        <taxon>Agaricomycotina</taxon>
        <taxon>Agaricomycetes</taxon>
        <taxon>Russulales</taxon>
        <taxon>Stereaceae</taxon>
        <taxon>Stereum</taxon>
    </lineage>
</organism>